<proteinExistence type="inferred from homology"/>
<dbReference type="Proteomes" id="UP000716595">
    <property type="component" value="Unassembled WGS sequence"/>
</dbReference>
<sequence>AALDVKVMFFMGPLKEEDKEKFAFTWEGIQYTFNRLPQGYKHSPTIAHAALAELLQMVSLPQDACPGIQEGQWHPGLYQKQYDILTGGTSPEKVGEAVAAVWQALNKAEIEIPPRKCQEPSKEVKFLHIWCIAGSAVIPPCILRKIKELQMPQSRKELQLLMGTLGYWRKHVPGFYIISHPLYSLLRKGKPWEWKLEHKEAVKTLTEELKKYQSLGPVQPCDP</sequence>
<dbReference type="InterPro" id="IPR000477">
    <property type="entry name" value="RT_dom"/>
</dbReference>
<dbReference type="SUPFAM" id="SSF56672">
    <property type="entry name" value="DNA/RNA polymerases"/>
    <property type="match status" value="1"/>
</dbReference>
<dbReference type="AlphaFoldDB" id="A0A8J4KFC3"/>
<feature type="domain" description="Reverse transcriptase" evidence="3">
    <location>
        <begin position="1"/>
        <end position="131"/>
    </location>
</feature>
<keyword evidence="5" id="KW-1185">Reference proteome</keyword>
<protein>
    <recommendedName>
        <fullName evidence="2">ribonuclease H</fullName>
        <ecNumber evidence="2">3.1.26.4</ecNumber>
    </recommendedName>
</protein>
<dbReference type="GO" id="GO:0004523">
    <property type="term" value="F:RNA-DNA hybrid ribonuclease activity"/>
    <property type="evidence" value="ECO:0007669"/>
    <property type="project" value="UniProtKB-EC"/>
</dbReference>
<reference evidence="4" key="1">
    <citation type="journal article" date="2019" name="Gigascience">
        <title>High-coverage genomes to elucidate the evolution of penguins.</title>
        <authorList>
            <person name="Pan H."/>
            <person name="Cole T.L."/>
            <person name="Bi X."/>
            <person name="Fang M."/>
            <person name="Zhou C."/>
            <person name="Yang Z."/>
            <person name="Ksepka D.T."/>
            <person name="Hart T."/>
            <person name="Bouzat J.L."/>
            <person name="Argilla L.S."/>
            <person name="Bertelsen M.F."/>
            <person name="Boersma P.D."/>
            <person name="Bost C.A."/>
            <person name="Cherel Y."/>
            <person name="Dann P."/>
            <person name="Fiddaman S.R."/>
            <person name="Howard P."/>
            <person name="Labuschagne K."/>
            <person name="Mattern T."/>
            <person name="Miller G."/>
            <person name="Parker P."/>
            <person name="Phillips R.A."/>
            <person name="Quillfeldt P."/>
            <person name="Ryan P.G."/>
            <person name="Taylor H."/>
            <person name="Thompson D.R."/>
            <person name="Young M.J."/>
            <person name="Ellegaard M.R."/>
            <person name="Gilbert M.T.P."/>
            <person name="Sinding M.S."/>
            <person name="Pacheco G."/>
            <person name="Shepherd L.D."/>
            <person name="Tennyson A.J.D."/>
            <person name="Grosser S."/>
            <person name="Kay E."/>
            <person name="Nupen L.J."/>
            <person name="Ellenberg U."/>
            <person name="Houston D.M."/>
            <person name="Reeve A.H."/>
            <person name="Johnson K."/>
            <person name="Masello J.F."/>
            <person name="Stracke T."/>
            <person name="McKinlay B."/>
            <person name="Borboroglu P.G."/>
            <person name="Zhang D.X."/>
            <person name="Zhang G."/>
        </authorList>
    </citation>
    <scope>NUCLEOTIDE SEQUENCE</scope>
    <source>
        <strain evidence="4">RH 110-1</strain>
    </source>
</reference>
<organism evidence="4 5">
    <name type="scientific">Eudyptes chrysocome</name>
    <name type="common">Western rockhopper penguin</name>
    <name type="synonym">Aptenodytes chrysocome</name>
    <dbReference type="NCBI Taxonomy" id="79626"/>
    <lineage>
        <taxon>Eukaryota</taxon>
        <taxon>Metazoa</taxon>
        <taxon>Chordata</taxon>
        <taxon>Craniata</taxon>
        <taxon>Vertebrata</taxon>
        <taxon>Euteleostomi</taxon>
        <taxon>Archelosauria</taxon>
        <taxon>Archosauria</taxon>
        <taxon>Dinosauria</taxon>
        <taxon>Saurischia</taxon>
        <taxon>Theropoda</taxon>
        <taxon>Coelurosauria</taxon>
        <taxon>Aves</taxon>
        <taxon>Neognathae</taxon>
        <taxon>Neoaves</taxon>
        <taxon>Aequornithes</taxon>
        <taxon>Sphenisciformes</taxon>
        <taxon>Spheniscidae</taxon>
        <taxon>Eudyptes</taxon>
    </lineage>
</organism>
<dbReference type="InterPro" id="IPR043128">
    <property type="entry name" value="Rev_trsase/Diguanyl_cyclase"/>
</dbReference>
<dbReference type="Pfam" id="PF00078">
    <property type="entry name" value="RVT_1"/>
    <property type="match status" value="1"/>
</dbReference>
<name>A0A8J4KFC3_EUDCH</name>
<evidence type="ECO:0000256" key="1">
    <source>
        <dbReference type="ARBA" id="ARBA00010879"/>
    </source>
</evidence>
<evidence type="ECO:0000259" key="3">
    <source>
        <dbReference type="PROSITE" id="PS50878"/>
    </source>
</evidence>
<dbReference type="InterPro" id="IPR051320">
    <property type="entry name" value="Viral_Replic_Matur_Polypro"/>
</dbReference>
<feature type="non-terminal residue" evidence="4">
    <location>
        <position position="1"/>
    </location>
</feature>
<evidence type="ECO:0000256" key="2">
    <source>
        <dbReference type="ARBA" id="ARBA00012180"/>
    </source>
</evidence>
<comment type="similarity">
    <text evidence="1">Belongs to the beta type-B retroviral polymerase family. HERV class-II K(HML-2) pol subfamily.</text>
</comment>
<comment type="caution">
    <text evidence="4">The sequence shown here is derived from an EMBL/GenBank/DDBJ whole genome shotgun (WGS) entry which is preliminary data.</text>
</comment>
<accession>A0A8J4KFC3</accession>
<gene>
    <name evidence="4" type="primary">Tf2-9</name>
    <name evidence="4" type="ORF">FQV12_0010952</name>
</gene>
<dbReference type="InterPro" id="IPR043502">
    <property type="entry name" value="DNA/RNA_pol_sf"/>
</dbReference>
<evidence type="ECO:0000313" key="5">
    <source>
        <dbReference type="Proteomes" id="UP000716595"/>
    </source>
</evidence>
<evidence type="ECO:0000313" key="4">
    <source>
        <dbReference type="EMBL" id="KAF1641086.1"/>
    </source>
</evidence>
<dbReference type="EMBL" id="VULL01003030">
    <property type="protein sequence ID" value="KAF1641086.1"/>
    <property type="molecule type" value="Genomic_DNA"/>
</dbReference>
<feature type="non-terminal residue" evidence="4">
    <location>
        <position position="223"/>
    </location>
</feature>
<dbReference type="Gene3D" id="3.30.70.270">
    <property type="match status" value="2"/>
</dbReference>
<dbReference type="PANTHER" id="PTHR33064">
    <property type="entry name" value="POL PROTEIN"/>
    <property type="match status" value="1"/>
</dbReference>
<dbReference type="EC" id="3.1.26.4" evidence="2"/>
<dbReference type="PANTHER" id="PTHR33064:SF37">
    <property type="entry name" value="RIBONUCLEASE H"/>
    <property type="match status" value="1"/>
</dbReference>
<dbReference type="PROSITE" id="PS50878">
    <property type="entry name" value="RT_POL"/>
    <property type="match status" value="1"/>
</dbReference>